<dbReference type="PANTHER" id="PTHR24322">
    <property type="entry name" value="PKSB"/>
    <property type="match status" value="1"/>
</dbReference>
<proteinExistence type="inferred from homology"/>
<dbReference type="CDD" id="cd05339">
    <property type="entry name" value="17beta-HSDXI-like_SDR_c"/>
    <property type="match status" value="1"/>
</dbReference>
<keyword evidence="2" id="KW-0560">Oxidoreductase</keyword>
<dbReference type="PROSITE" id="PS00061">
    <property type="entry name" value="ADH_SHORT"/>
    <property type="match status" value="1"/>
</dbReference>
<dbReference type="Gene3D" id="3.40.50.720">
    <property type="entry name" value="NAD(P)-binding Rossmann-like Domain"/>
    <property type="match status" value="1"/>
</dbReference>
<evidence type="ECO:0000256" key="2">
    <source>
        <dbReference type="ARBA" id="ARBA00023002"/>
    </source>
</evidence>
<dbReference type="SUPFAM" id="SSF51735">
    <property type="entry name" value="NAD(P)-binding Rossmann-fold domains"/>
    <property type="match status" value="1"/>
</dbReference>
<dbReference type="InterPro" id="IPR020904">
    <property type="entry name" value="Sc_DH/Rdtase_CS"/>
</dbReference>
<keyword evidence="6" id="KW-1185">Reference proteome</keyword>
<evidence type="ECO:0000313" key="5">
    <source>
        <dbReference type="EMBL" id="WFP15989.1"/>
    </source>
</evidence>
<feature type="domain" description="Ketoreductase" evidence="4">
    <location>
        <begin position="11"/>
        <end position="211"/>
    </location>
</feature>
<reference evidence="5 6" key="1">
    <citation type="submission" date="2023-04" db="EMBL/GenBank/DDBJ databases">
        <title>Funneling lignin-derived compounds into biodiesel using alkali-halophilic Citricoccus sp. P2.</title>
        <authorList>
            <person name="Luo C.-B."/>
        </authorList>
    </citation>
    <scope>NUCLEOTIDE SEQUENCE [LARGE SCALE GENOMIC DNA]</scope>
    <source>
        <strain evidence="5 6">P2</strain>
    </source>
</reference>
<sequence>MPQQRHPFPGQTVLITGGGSGIGRLMAEGAAARGARVIIWDLSAAAGEQVAQSIRGRGGEATAQCVDVTDRDAVNRAAQDVGGVDILINNAGIVSGKRFADLDHESIERIYAVNVLSLYWVTGAFLPGMRERGNGAVVTIASAAGLVGVARQTDYSATKFAALGFAESLRMELAKERTGVDSIVVCPYYINTGMFDGVTTKFPRLLPILQPDDAATRILDSIEAGRHQLMMPKLVRALPLMRILPTSLFDRAMNVLGVNATMDGFTGRKTAAPPARTPAR</sequence>
<dbReference type="PANTHER" id="PTHR24322:SF736">
    <property type="entry name" value="RETINOL DEHYDROGENASE 10"/>
    <property type="match status" value="1"/>
</dbReference>
<dbReference type="PRINTS" id="PR00080">
    <property type="entry name" value="SDRFAMILY"/>
</dbReference>
<accession>A0ABY8H570</accession>
<name>A0ABY8H570_9MICC</name>
<dbReference type="RefSeq" id="WP_278157163.1">
    <property type="nucleotide sequence ID" value="NZ_CP121252.1"/>
</dbReference>
<dbReference type="SMART" id="SM00822">
    <property type="entry name" value="PKS_KR"/>
    <property type="match status" value="1"/>
</dbReference>
<evidence type="ECO:0000313" key="6">
    <source>
        <dbReference type="Proteomes" id="UP001219037"/>
    </source>
</evidence>
<comment type="similarity">
    <text evidence="1 3">Belongs to the short-chain dehydrogenases/reductases (SDR) family.</text>
</comment>
<dbReference type="InterPro" id="IPR036291">
    <property type="entry name" value="NAD(P)-bd_dom_sf"/>
</dbReference>
<dbReference type="InterPro" id="IPR002347">
    <property type="entry name" value="SDR_fam"/>
</dbReference>
<dbReference type="PRINTS" id="PR00081">
    <property type="entry name" value="GDHRDH"/>
</dbReference>
<dbReference type="InterPro" id="IPR057326">
    <property type="entry name" value="KR_dom"/>
</dbReference>
<protein>
    <submittedName>
        <fullName evidence="5">SDR family oxidoreductase</fullName>
    </submittedName>
</protein>
<evidence type="ECO:0000259" key="4">
    <source>
        <dbReference type="SMART" id="SM00822"/>
    </source>
</evidence>
<gene>
    <name evidence="5" type="ORF">P8192_11395</name>
</gene>
<organism evidence="5 6">
    <name type="scientific">Citricoccus muralis</name>
    <dbReference type="NCBI Taxonomy" id="169134"/>
    <lineage>
        <taxon>Bacteria</taxon>
        <taxon>Bacillati</taxon>
        <taxon>Actinomycetota</taxon>
        <taxon>Actinomycetes</taxon>
        <taxon>Micrococcales</taxon>
        <taxon>Micrococcaceae</taxon>
        <taxon>Citricoccus</taxon>
    </lineage>
</organism>
<dbReference type="Proteomes" id="UP001219037">
    <property type="component" value="Chromosome"/>
</dbReference>
<dbReference type="EMBL" id="CP121252">
    <property type="protein sequence ID" value="WFP15989.1"/>
    <property type="molecule type" value="Genomic_DNA"/>
</dbReference>
<evidence type="ECO:0000256" key="1">
    <source>
        <dbReference type="ARBA" id="ARBA00006484"/>
    </source>
</evidence>
<dbReference type="Pfam" id="PF00106">
    <property type="entry name" value="adh_short"/>
    <property type="match status" value="1"/>
</dbReference>
<evidence type="ECO:0000256" key="3">
    <source>
        <dbReference type="RuleBase" id="RU000363"/>
    </source>
</evidence>